<comment type="subunit">
    <text evidence="4">Part of a tri-snRNP complex.</text>
</comment>
<comment type="subcellular location">
    <subcellularLocation>
        <location evidence="2">Nucleus</location>
    </subcellularLocation>
</comment>
<keyword evidence="7" id="KW-0539">Nucleus</keyword>
<comment type="caution">
    <text evidence="10">The sequence shown here is derived from an EMBL/GenBank/DDBJ whole genome shotgun (WGS) entry which is preliminary data.</text>
</comment>
<dbReference type="GO" id="GO:0006397">
    <property type="term" value="P:mRNA processing"/>
    <property type="evidence" value="ECO:0007669"/>
    <property type="project" value="UniProtKB-KW"/>
</dbReference>
<dbReference type="RefSeq" id="XP_049123095.1">
    <property type="nucleotide sequence ID" value="XM_049267138.1"/>
</dbReference>
<evidence type="ECO:0000256" key="6">
    <source>
        <dbReference type="ARBA" id="ARBA00023187"/>
    </source>
</evidence>
<evidence type="ECO:0000256" key="8">
    <source>
        <dbReference type="SAM" id="MobiDB-lite"/>
    </source>
</evidence>
<dbReference type="GO" id="GO:0071011">
    <property type="term" value="C:precatalytic spliceosome"/>
    <property type="evidence" value="ECO:0007669"/>
    <property type="project" value="TreeGrafter"/>
</dbReference>
<keyword evidence="6" id="KW-0508">mRNA splicing</keyword>
<protein>
    <submittedName>
        <fullName evidence="10">U4/U6/U5 tri-snRNP-associated protein snu66</fullName>
    </submittedName>
</protein>
<proteinExistence type="inferred from homology"/>
<evidence type="ECO:0000313" key="11">
    <source>
        <dbReference type="Proteomes" id="UP001055115"/>
    </source>
</evidence>
<keyword evidence="5" id="KW-0507">mRNA processing</keyword>
<feature type="compositionally biased region" description="Basic and acidic residues" evidence="8">
    <location>
        <begin position="26"/>
        <end position="44"/>
    </location>
</feature>
<evidence type="ECO:0000256" key="2">
    <source>
        <dbReference type="ARBA" id="ARBA00004123"/>
    </source>
</evidence>
<sequence length="271" mass="31395">MGRGRDSRQAWDEPDRRSHRGGGGGPRDRDGRRDDRDSRDDRDRRYRSRSRDRRDNRDHRPRSRDRERDRPRDERDGGRPPRRERGGWQGRDDRRRRDEDLPDERPPRRADDDEGRNTPRDKARRRSASPGRSGSPPPARRDPASYTESLPTRTAPRGKKEQHTMSFKVGRHESPQVDSGRNSERGDTPMTNAGRDDRREAADDDDEPEPEVEDDDMAAMQAMLGFGGFGTTKNQKIAGNNVGAVRKEKKTEYRQYMNRQGGFNRPLSPSR</sequence>
<reference evidence="10 11" key="1">
    <citation type="submission" date="2022-03" db="EMBL/GenBank/DDBJ databases">
        <title>Genome data of Colletotrichum spp.</title>
        <authorList>
            <person name="Utami Y.D."/>
            <person name="Hiruma K."/>
        </authorList>
    </citation>
    <scope>NUCLEOTIDE SEQUENCE [LARGE SCALE GENOMIC DNA]</scope>
    <source>
        <strain evidence="10 11">MAFF 239500</strain>
    </source>
</reference>
<comment type="similarity">
    <text evidence="3">Belongs to the SNUT3 family.</text>
</comment>
<dbReference type="PANTHER" id="PTHR31077">
    <property type="entry name" value="U4/U6.U5 SMALL NUCLEAR RIBONUCLEOPROTEIN 27 KDA PROTEIN"/>
    <property type="match status" value="1"/>
</dbReference>
<dbReference type="PANTHER" id="PTHR31077:SF1">
    <property type="entry name" value="U4_U6.U5 SMALL NUCLEAR RIBONUCLEOPROTEIN 27 KDA PROTEIN"/>
    <property type="match status" value="1"/>
</dbReference>
<organism evidence="10 11">
    <name type="scientific">Colletotrichum spaethianum</name>
    <dbReference type="NCBI Taxonomy" id="700344"/>
    <lineage>
        <taxon>Eukaryota</taxon>
        <taxon>Fungi</taxon>
        <taxon>Dikarya</taxon>
        <taxon>Ascomycota</taxon>
        <taxon>Pezizomycotina</taxon>
        <taxon>Sordariomycetes</taxon>
        <taxon>Hypocreomycetidae</taxon>
        <taxon>Glomerellales</taxon>
        <taxon>Glomerellaceae</taxon>
        <taxon>Colletotrichum</taxon>
        <taxon>Colletotrichum spaethianum species complex</taxon>
    </lineage>
</organism>
<dbReference type="Proteomes" id="UP001055115">
    <property type="component" value="Unassembled WGS sequence"/>
</dbReference>
<gene>
    <name evidence="10" type="ORF">ColSpa_00926</name>
</gene>
<dbReference type="EMBL" id="BQXU01000002">
    <property type="protein sequence ID" value="GKT40745.1"/>
    <property type="molecule type" value="Genomic_DNA"/>
</dbReference>
<dbReference type="GeneID" id="73321728"/>
<accession>A0AA37NVY1</accession>
<dbReference type="Pfam" id="PF08648">
    <property type="entry name" value="SNRNP27"/>
    <property type="match status" value="1"/>
</dbReference>
<feature type="compositionally biased region" description="Basic and acidic residues" evidence="8">
    <location>
        <begin position="1"/>
        <end position="16"/>
    </location>
</feature>
<evidence type="ECO:0000259" key="9">
    <source>
        <dbReference type="Pfam" id="PF08648"/>
    </source>
</evidence>
<evidence type="ECO:0000256" key="5">
    <source>
        <dbReference type="ARBA" id="ARBA00022664"/>
    </source>
</evidence>
<evidence type="ECO:0000256" key="7">
    <source>
        <dbReference type="ARBA" id="ARBA00023242"/>
    </source>
</evidence>
<evidence type="ECO:0000256" key="3">
    <source>
        <dbReference type="ARBA" id="ARBA00008218"/>
    </source>
</evidence>
<feature type="compositionally biased region" description="Basic and acidic residues" evidence="8">
    <location>
        <begin position="170"/>
        <end position="187"/>
    </location>
</feature>
<evidence type="ECO:0000256" key="1">
    <source>
        <dbReference type="ARBA" id="ARBA00003632"/>
    </source>
</evidence>
<feature type="compositionally biased region" description="Basic and acidic residues" evidence="8">
    <location>
        <begin position="52"/>
        <end position="121"/>
    </location>
</feature>
<keyword evidence="11" id="KW-1185">Reference proteome</keyword>
<comment type="function">
    <text evidence="1">May play a role in mRNA splicing.</text>
</comment>
<name>A0AA37NVY1_9PEZI</name>
<evidence type="ECO:0000313" key="10">
    <source>
        <dbReference type="EMBL" id="GKT40745.1"/>
    </source>
</evidence>
<dbReference type="GO" id="GO:0008380">
    <property type="term" value="P:RNA splicing"/>
    <property type="evidence" value="ECO:0007669"/>
    <property type="project" value="UniProtKB-KW"/>
</dbReference>
<feature type="compositionally biased region" description="Acidic residues" evidence="8">
    <location>
        <begin position="202"/>
        <end position="217"/>
    </location>
</feature>
<dbReference type="AlphaFoldDB" id="A0AA37NVY1"/>
<feature type="region of interest" description="Disordered" evidence="8">
    <location>
        <begin position="1"/>
        <end position="218"/>
    </location>
</feature>
<dbReference type="InterPro" id="IPR013957">
    <property type="entry name" value="SNRNP27"/>
</dbReference>
<evidence type="ECO:0000256" key="4">
    <source>
        <dbReference type="ARBA" id="ARBA00011825"/>
    </source>
</evidence>
<feature type="domain" description="U4/U6.U5 small nuclear ribonucleoprotein 27kDa protein" evidence="9">
    <location>
        <begin position="215"/>
        <end position="269"/>
    </location>
</feature>